<reference evidence="1 2" key="1">
    <citation type="submission" date="2016-10" db="EMBL/GenBank/DDBJ databases">
        <authorList>
            <person name="de Groot N.N."/>
        </authorList>
    </citation>
    <scope>NUCLEOTIDE SEQUENCE [LARGE SCALE GENOMIC DNA]</scope>
    <source>
        <strain evidence="1 2">DSM 21741</strain>
    </source>
</reference>
<dbReference type="RefSeq" id="WP_091413979.1">
    <property type="nucleotide sequence ID" value="NZ_LT629749.1"/>
</dbReference>
<dbReference type="Proteomes" id="UP000199092">
    <property type="component" value="Chromosome I"/>
</dbReference>
<organism evidence="1 2">
    <name type="scientific">Friedmanniella luteola</name>
    <dbReference type="NCBI Taxonomy" id="546871"/>
    <lineage>
        <taxon>Bacteria</taxon>
        <taxon>Bacillati</taxon>
        <taxon>Actinomycetota</taxon>
        <taxon>Actinomycetes</taxon>
        <taxon>Propionibacteriales</taxon>
        <taxon>Nocardioidaceae</taxon>
        <taxon>Friedmanniella</taxon>
    </lineage>
</organism>
<accession>A0A1H1XYC9</accession>
<dbReference type="OrthoDB" id="4484078at2"/>
<evidence type="ECO:0000313" key="2">
    <source>
        <dbReference type="Proteomes" id="UP000199092"/>
    </source>
</evidence>
<dbReference type="STRING" id="546871.SAMN04488543_3137"/>
<sequence length="138" mass="14772">MTDPRTAPTAEDRRRRRAPAALFRLAERHAATDGARARQAGSATLLPQEAVRLVELLAAGTVGHLEGETRVDGEDLLAALTLLPQVRAELDETELGLLVMARGRGLTWVQIAEGLGLGSAQAAQQRHDRLAARRPEGG</sequence>
<proteinExistence type="predicted"/>
<name>A0A1H1XYC9_9ACTN</name>
<protein>
    <recommendedName>
        <fullName evidence="3">DNA-binding protein</fullName>
    </recommendedName>
</protein>
<gene>
    <name evidence="1" type="ORF">SAMN04488543_3137</name>
</gene>
<dbReference type="EMBL" id="LT629749">
    <property type="protein sequence ID" value="SDT14135.1"/>
    <property type="molecule type" value="Genomic_DNA"/>
</dbReference>
<dbReference type="AlphaFoldDB" id="A0A1H1XYC9"/>
<evidence type="ECO:0000313" key="1">
    <source>
        <dbReference type="EMBL" id="SDT14135.1"/>
    </source>
</evidence>
<evidence type="ECO:0008006" key="3">
    <source>
        <dbReference type="Google" id="ProtNLM"/>
    </source>
</evidence>
<keyword evidence="2" id="KW-1185">Reference proteome</keyword>